<evidence type="ECO:0000256" key="1">
    <source>
        <dbReference type="SAM" id="MobiDB-lite"/>
    </source>
</evidence>
<name>A0A963YPB1_9PROT</name>
<organism evidence="2 3">
    <name type="scientific">Acidisoma silvae</name>
    <dbReference type="NCBI Taxonomy" id="2802396"/>
    <lineage>
        <taxon>Bacteria</taxon>
        <taxon>Pseudomonadati</taxon>
        <taxon>Pseudomonadota</taxon>
        <taxon>Alphaproteobacteria</taxon>
        <taxon>Acetobacterales</taxon>
        <taxon>Acidocellaceae</taxon>
        <taxon>Acidisoma</taxon>
    </lineage>
</organism>
<dbReference type="AlphaFoldDB" id="A0A963YPB1"/>
<reference evidence="2" key="1">
    <citation type="journal article" date="2021" name="Microorganisms">
        <title>Acidisoma silvae sp. nov. and Acidisomacellulosilytica sp. nov., Two Acidophilic Bacteria Isolated from Decaying Wood, Hydrolyzing Cellulose and Producing Poly-3-hydroxybutyrate.</title>
        <authorList>
            <person name="Mieszkin S."/>
            <person name="Pouder E."/>
            <person name="Uroz S."/>
            <person name="Simon-Colin C."/>
            <person name="Alain K."/>
        </authorList>
    </citation>
    <scope>NUCLEOTIDE SEQUENCE</scope>
    <source>
        <strain evidence="2">HW T2.11</strain>
    </source>
</reference>
<proteinExistence type="predicted"/>
<dbReference type="EMBL" id="JAESVB010000001">
    <property type="protein sequence ID" value="MCB8874297.1"/>
    <property type="molecule type" value="Genomic_DNA"/>
</dbReference>
<evidence type="ECO:0000313" key="2">
    <source>
        <dbReference type="EMBL" id="MCB8874297.1"/>
    </source>
</evidence>
<protein>
    <submittedName>
        <fullName evidence="2">Uncharacterized protein</fullName>
    </submittedName>
</protein>
<comment type="caution">
    <text evidence="2">The sequence shown here is derived from an EMBL/GenBank/DDBJ whole genome shotgun (WGS) entry which is preliminary data.</text>
</comment>
<gene>
    <name evidence="2" type="ORF">ASILVAE211_03810</name>
</gene>
<reference evidence="2" key="2">
    <citation type="submission" date="2021-01" db="EMBL/GenBank/DDBJ databases">
        <authorList>
            <person name="Mieszkin S."/>
            <person name="Pouder E."/>
            <person name="Alain K."/>
        </authorList>
    </citation>
    <scope>NUCLEOTIDE SEQUENCE</scope>
    <source>
        <strain evidence="2">HW T2.11</strain>
    </source>
</reference>
<accession>A0A963YPB1</accession>
<dbReference type="RefSeq" id="WP_227319941.1">
    <property type="nucleotide sequence ID" value="NZ_JAESVB010000001.1"/>
</dbReference>
<keyword evidence="3" id="KW-1185">Reference proteome</keyword>
<dbReference type="Proteomes" id="UP000708298">
    <property type="component" value="Unassembled WGS sequence"/>
</dbReference>
<feature type="region of interest" description="Disordered" evidence="1">
    <location>
        <begin position="121"/>
        <end position="142"/>
    </location>
</feature>
<sequence>MARIKKEDHARILHMVDVERRAVREIATEFGCTAANIYSLLAKLRRAPAESGETVSFGVTEDAAGLPEAAPAQPVLSLEAQPASVDSAAPVPAAMEPVADKSFAPALVIVPSAPRPLVSPPAWPERTAAEPTPMPERRSTVGARLSKPGMGLVMRTEDGEETMTPFRSIDDLLSAIKPILRASARSQDAVWFSLQSVDLSAIEVDAA</sequence>
<evidence type="ECO:0000313" key="3">
    <source>
        <dbReference type="Proteomes" id="UP000708298"/>
    </source>
</evidence>